<comment type="subcellular location">
    <subcellularLocation>
        <location evidence="6">Membrane</location>
        <topology evidence="6">Single-pass type I membrane protein</topology>
    </subcellularLocation>
</comment>
<feature type="disulfide bond" evidence="5">
    <location>
        <begin position="73"/>
        <end position="82"/>
    </location>
</feature>
<dbReference type="PROSITE" id="PS51051">
    <property type="entry name" value="DSL"/>
    <property type="match status" value="1"/>
</dbReference>
<keyword evidence="2 6" id="KW-0245">EGF-like domain</keyword>
<proteinExistence type="predicted"/>
<reference evidence="8 9" key="1">
    <citation type="submission" date="2024-05" db="EMBL/GenBank/DDBJ databases">
        <title>Genome sequencing and assembly of Indian major carp, Cirrhinus mrigala (Hamilton, 1822).</title>
        <authorList>
            <person name="Mohindra V."/>
            <person name="Chowdhury L.M."/>
            <person name="Lal K."/>
            <person name="Jena J.K."/>
        </authorList>
    </citation>
    <scope>NUCLEOTIDE SEQUENCE [LARGE SCALE GENOMIC DNA]</scope>
    <source>
        <strain evidence="8">CM1030</strain>
        <tissue evidence="8">Blood</tissue>
    </source>
</reference>
<feature type="disulfide bond" evidence="5">
    <location>
        <begin position="53"/>
        <end position="65"/>
    </location>
</feature>
<evidence type="ECO:0000256" key="1">
    <source>
        <dbReference type="ARBA" id="ARBA00022473"/>
    </source>
</evidence>
<evidence type="ECO:0000256" key="6">
    <source>
        <dbReference type="RuleBase" id="RU280815"/>
    </source>
</evidence>
<keyword evidence="6" id="KW-1133">Transmembrane helix</keyword>
<accession>A0ABD0P3F6</accession>
<evidence type="ECO:0000256" key="3">
    <source>
        <dbReference type="ARBA" id="ARBA00022737"/>
    </source>
</evidence>
<organism evidence="8 9">
    <name type="scientific">Cirrhinus mrigala</name>
    <name type="common">Mrigala</name>
    <dbReference type="NCBI Taxonomy" id="683832"/>
    <lineage>
        <taxon>Eukaryota</taxon>
        <taxon>Metazoa</taxon>
        <taxon>Chordata</taxon>
        <taxon>Craniata</taxon>
        <taxon>Vertebrata</taxon>
        <taxon>Euteleostomi</taxon>
        <taxon>Actinopterygii</taxon>
        <taxon>Neopterygii</taxon>
        <taxon>Teleostei</taxon>
        <taxon>Ostariophysi</taxon>
        <taxon>Cypriniformes</taxon>
        <taxon>Cyprinidae</taxon>
        <taxon>Labeoninae</taxon>
        <taxon>Labeonini</taxon>
        <taxon>Cirrhinus</taxon>
    </lineage>
</organism>
<keyword evidence="6" id="KW-0732">Signal</keyword>
<feature type="domain" description="DSL" evidence="7">
    <location>
        <begin position="38"/>
        <end position="82"/>
    </location>
</feature>
<dbReference type="Pfam" id="PF01414">
    <property type="entry name" value="DSL"/>
    <property type="match status" value="1"/>
</dbReference>
<feature type="non-terminal residue" evidence="8">
    <location>
        <position position="84"/>
    </location>
</feature>
<comment type="function">
    <text evidence="6">Putative Notch ligand involved in the mediation of Notch signaling.</text>
</comment>
<dbReference type="Gene3D" id="2.10.25.140">
    <property type="match status" value="1"/>
</dbReference>
<evidence type="ECO:0000256" key="4">
    <source>
        <dbReference type="ARBA" id="ARBA00023157"/>
    </source>
</evidence>
<dbReference type="GO" id="GO:0016020">
    <property type="term" value="C:membrane"/>
    <property type="evidence" value="ECO:0007669"/>
    <property type="project" value="UniProtKB-SubCell"/>
</dbReference>
<evidence type="ECO:0000256" key="5">
    <source>
        <dbReference type="PROSITE-ProRule" id="PRU00377"/>
    </source>
</evidence>
<keyword evidence="4 5" id="KW-1015">Disulfide bond</keyword>
<dbReference type="InterPro" id="IPR001774">
    <property type="entry name" value="DSL"/>
</dbReference>
<evidence type="ECO:0000256" key="2">
    <source>
        <dbReference type="ARBA" id="ARBA00022536"/>
    </source>
</evidence>
<evidence type="ECO:0000259" key="7">
    <source>
        <dbReference type="PROSITE" id="PS51051"/>
    </source>
</evidence>
<feature type="disulfide bond" evidence="5">
    <location>
        <begin position="40"/>
        <end position="49"/>
    </location>
</feature>
<dbReference type="Proteomes" id="UP001529510">
    <property type="component" value="Unassembled WGS sequence"/>
</dbReference>
<keyword evidence="9" id="KW-1185">Reference proteome</keyword>
<name>A0ABD0P3F6_CIRMR</name>
<evidence type="ECO:0000313" key="9">
    <source>
        <dbReference type="Proteomes" id="UP001529510"/>
    </source>
</evidence>
<dbReference type="EMBL" id="JAMKFB020000018">
    <property type="protein sequence ID" value="KAL0168297.1"/>
    <property type="molecule type" value="Genomic_DNA"/>
</dbReference>
<dbReference type="Gene3D" id="2.60.40.3510">
    <property type="match status" value="1"/>
</dbReference>
<dbReference type="SMART" id="SM00051">
    <property type="entry name" value="DSL"/>
    <property type="match status" value="1"/>
</dbReference>
<keyword evidence="6" id="KW-0812">Transmembrane</keyword>
<dbReference type="AlphaFoldDB" id="A0ABD0P3F6"/>
<keyword evidence="6" id="KW-0472">Membrane</keyword>
<feature type="non-terminal residue" evidence="8">
    <location>
        <position position="1"/>
    </location>
</feature>
<sequence length="84" mass="10028">REELIERVLLSSMLNPGEQWQPFRHHGRTFTLEYRLRFRCDTNYYGPLCNKLCRARDDFFGHFDCDPSGIKVCKEGWTGPECRQ</sequence>
<protein>
    <recommendedName>
        <fullName evidence="6">Delta-like protein</fullName>
    </recommendedName>
</protein>
<comment type="caution">
    <text evidence="8">The sequence shown here is derived from an EMBL/GenBank/DDBJ whole genome shotgun (WGS) entry which is preliminary data.</text>
</comment>
<keyword evidence="3 6" id="KW-0677">Repeat</keyword>
<gene>
    <name evidence="8" type="ORF">M9458_036519</name>
</gene>
<keyword evidence="1 6" id="KW-0217">Developmental protein</keyword>
<evidence type="ECO:0000313" key="8">
    <source>
        <dbReference type="EMBL" id="KAL0168297.1"/>
    </source>
</evidence>
<dbReference type="FunFam" id="2.10.25.140:FF:000001">
    <property type="entry name" value="Delta-like protein"/>
    <property type="match status" value="1"/>
</dbReference>